<feature type="domain" description="UvrD-like helicase ATP-binding" evidence="10">
    <location>
        <begin position="10"/>
        <end position="393"/>
    </location>
</feature>
<evidence type="ECO:0000256" key="8">
    <source>
        <dbReference type="ARBA" id="ARBA00048988"/>
    </source>
</evidence>
<organism evidence="11 12">
    <name type="scientific">Streptomyces tubbatahanensis</name>
    <dbReference type="NCBI Taxonomy" id="2923272"/>
    <lineage>
        <taxon>Bacteria</taxon>
        <taxon>Bacillati</taxon>
        <taxon>Actinomycetota</taxon>
        <taxon>Actinomycetes</taxon>
        <taxon>Kitasatosporales</taxon>
        <taxon>Streptomycetaceae</taxon>
        <taxon>Streptomyces</taxon>
    </lineage>
</organism>
<evidence type="ECO:0000256" key="3">
    <source>
        <dbReference type="ARBA" id="ARBA00022806"/>
    </source>
</evidence>
<dbReference type="Gene3D" id="3.40.50.300">
    <property type="entry name" value="P-loop containing nucleotide triphosphate hydrolases"/>
    <property type="match status" value="2"/>
</dbReference>
<dbReference type="InterPro" id="IPR027417">
    <property type="entry name" value="P-loop_NTPase"/>
</dbReference>
<evidence type="ECO:0000256" key="6">
    <source>
        <dbReference type="ARBA" id="ARBA00034617"/>
    </source>
</evidence>
<protein>
    <recommendedName>
        <fullName evidence="7">DNA 3'-5' helicase</fullName>
        <ecNumber evidence="7">5.6.2.4</ecNumber>
    </recommendedName>
</protein>
<comment type="catalytic activity">
    <reaction evidence="6">
        <text>Couples ATP hydrolysis with the unwinding of duplex DNA by translocating in the 3'-5' direction.</text>
        <dbReference type="EC" id="5.6.2.4"/>
    </reaction>
</comment>
<comment type="catalytic activity">
    <reaction evidence="8">
        <text>ATP + H2O = ADP + phosphate + H(+)</text>
        <dbReference type="Rhea" id="RHEA:13065"/>
        <dbReference type="ChEBI" id="CHEBI:15377"/>
        <dbReference type="ChEBI" id="CHEBI:15378"/>
        <dbReference type="ChEBI" id="CHEBI:30616"/>
        <dbReference type="ChEBI" id="CHEBI:43474"/>
        <dbReference type="ChEBI" id="CHEBI:456216"/>
        <dbReference type="EC" id="5.6.2.4"/>
    </reaction>
</comment>
<proteinExistence type="predicted"/>
<reference evidence="11 12" key="1">
    <citation type="journal article" date="2023" name="Microbiol. Spectr.">
        <title>Synergy between Genome Mining, Metabolomics, and Bioinformatics Uncovers Antibacterial Chlorinated Carbazole Alkaloids and Their Biosynthetic Gene Cluster from Streptomyces tubbatahanensis sp. nov., a Novel Actinomycete Isolated from Sulu Sea, Philippines.</title>
        <authorList>
            <person name="Tenebro C.P."/>
            <person name="Trono D.J.V.L."/>
            <person name="Balida L.A.P."/>
            <person name="Bayog L.K.A."/>
            <person name="Bruna J.R."/>
            <person name="Sabido E.M."/>
            <person name="Caspe D.P.C."/>
            <person name="de Los Santos E.L.C."/>
            <person name="Saludes J.P."/>
            <person name="Dalisay D.S."/>
        </authorList>
    </citation>
    <scope>NUCLEOTIDE SEQUENCE [LARGE SCALE GENOMIC DNA]</scope>
    <source>
        <strain evidence="11 12">DSD3025</strain>
    </source>
</reference>
<evidence type="ECO:0000256" key="5">
    <source>
        <dbReference type="ARBA" id="ARBA00023235"/>
    </source>
</evidence>
<keyword evidence="1 9" id="KW-0547">Nucleotide-binding</keyword>
<name>A0ABY3XS12_9ACTN</name>
<evidence type="ECO:0000313" key="12">
    <source>
        <dbReference type="Proteomes" id="UP001202244"/>
    </source>
</evidence>
<keyword evidence="4 9" id="KW-0067">ATP-binding</keyword>
<evidence type="ECO:0000259" key="10">
    <source>
        <dbReference type="PROSITE" id="PS51198"/>
    </source>
</evidence>
<dbReference type="Pfam" id="PF13361">
    <property type="entry name" value="UvrD_C"/>
    <property type="match status" value="1"/>
</dbReference>
<accession>A0ABY3XS12</accession>
<dbReference type="RefSeq" id="WP_242751371.1">
    <property type="nucleotide sequence ID" value="NZ_CP093846.1"/>
</dbReference>
<dbReference type="InterPro" id="IPR000212">
    <property type="entry name" value="DNA_helicase_UvrD/REP"/>
</dbReference>
<dbReference type="InterPro" id="IPR014016">
    <property type="entry name" value="UvrD-like_ATP-bd"/>
</dbReference>
<keyword evidence="3 9" id="KW-0347">Helicase</keyword>
<evidence type="ECO:0000256" key="4">
    <source>
        <dbReference type="ARBA" id="ARBA00022840"/>
    </source>
</evidence>
<dbReference type="EC" id="5.6.2.4" evidence="7"/>
<dbReference type="InterPro" id="IPR014017">
    <property type="entry name" value="DNA_helicase_UvrD-like_C"/>
</dbReference>
<dbReference type="PROSITE" id="PS51198">
    <property type="entry name" value="UVRD_HELICASE_ATP_BIND"/>
    <property type="match status" value="1"/>
</dbReference>
<dbReference type="Proteomes" id="UP001202244">
    <property type="component" value="Chromosome"/>
</dbReference>
<evidence type="ECO:0000256" key="1">
    <source>
        <dbReference type="ARBA" id="ARBA00022741"/>
    </source>
</evidence>
<keyword evidence="5" id="KW-0413">Isomerase</keyword>
<evidence type="ECO:0000256" key="2">
    <source>
        <dbReference type="ARBA" id="ARBA00022801"/>
    </source>
</evidence>
<dbReference type="EMBL" id="CP093846">
    <property type="protein sequence ID" value="UNS97218.1"/>
    <property type="molecule type" value="Genomic_DNA"/>
</dbReference>
<sequence>MTHPSPAAPPLTDEQRAVVEQPWDTRLLVMAGAGSGKTHTVVRRLDHLVGGDDPDEALEAGEILVLSFSRAAVRELAERIARHGERANRVRARTFDAWALDLLLRTYPDTEWHAESFEARIAAAVKAVAAGALEVTEEGPPAHVVVDEAQDLVGERRNLVETLLDKHQEELGFTIVGDSAQGIYGFQVPPESRVAENGWFVDWLRGSYPDDLVELELTATFRSRTPETRTALPLSGRVQRLGGNDAEVESERLYRELSDALFDQLGFDSLDDELFLMALRDNPTRTAILTRDNRQALMVSEKLRDHGVPHALKRKLEDRFAPGWIADLCARTDASVLARSRFVSLFAELNPQPGIEGDEAWRVLLRHARAGSGRAEQIDLTRVRELITAGRFPEELAPADTAPLTVSTIHRSKGLEYDRVVLLDPPNWSVLPNMTKDPVDPVAEVRGLYVGMTRARDQLLHVPGPEVRQLRTEPGSGRAYLGGWRRWERYGMQLRGRDVRRDVPPGYDTGAEPARVQEYLRGAVRPGDPVALHAPLALPEGNGQSPRYLIVHGEEERIVGEVSEGFRRELYAVRKVSETWEIRDWPAWIVGGHVDCLEAVGGAASVAADSGVAGNGVWTAVRLAGLARFAGFGSDDEEKA</sequence>
<dbReference type="PANTHER" id="PTHR11070">
    <property type="entry name" value="UVRD / RECB / PCRA DNA HELICASE FAMILY MEMBER"/>
    <property type="match status" value="1"/>
</dbReference>
<dbReference type="Pfam" id="PF00580">
    <property type="entry name" value="UvrD-helicase"/>
    <property type="match status" value="2"/>
</dbReference>
<keyword evidence="12" id="KW-1185">Reference proteome</keyword>
<evidence type="ECO:0000313" key="11">
    <source>
        <dbReference type="EMBL" id="UNS97218.1"/>
    </source>
</evidence>
<feature type="binding site" evidence="9">
    <location>
        <begin position="31"/>
        <end position="38"/>
    </location>
    <ligand>
        <name>ATP</name>
        <dbReference type="ChEBI" id="CHEBI:30616"/>
    </ligand>
</feature>
<dbReference type="SUPFAM" id="SSF52540">
    <property type="entry name" value="P-loop containing nucleoside triphosphate hydrolases"/>
    <property type="match status" value="1"/>
</dbReference>
<evidence type="ECO:0000256" key="9">
    <source>
        <dbReference type="PROSITE-ProRule" id="PRU00560"/>
    </source>
</evidence>
<gene>
    <name evidence="11" type="ORF">MMF93_12405</name>
</gene>
<evidence type="ECO:0000256" key="7">
    <source>
        <dbReference type="ARBA" id="ARBA00034808"/>
    </source>
</evidence>
<keyword evidence="2 9" id="KW-0378">Hydrolase</keyword>